<reference evidence="3 4" key="1">
    <citation type="submission" date="2016-10" db="EMBL/GenBank/DDBJ databases">
        <authorList>
            <person name="de Groot N.N."/>
        </authorList>
    </citation>
    <scope>NUCLEOTIDE SEQUENCE [LARGE SCALE GENOMIC DNA]</scope>
    <source>
        <strain evidence="3 4">NLAE-zl-C500</strain>
    </source>
</reference>
<dbReference type="InterPro" id="IPR028098">
    <property type="entry name" value="Glyco_trans_4-like_N"/>
</dbReference>
<organism evidence="3 4">
    <name type="scientific">Bacteroides ovatus</name>
    <dbReference type="NCBI Taxonomy" id="28116"/>
    <lineage>
        <taxon>Bacteria</taxon>
        <taxon>Pseudomonadati</taxon>
        <taxon>Bacteroidota</taxon>
        <taxon>Bacteroidia</taxon>
        <taxon>Bacteroidales</taxon>
        <taxon>Bacteroidaceae</taxon>
        <taxon>Bacteroides</taxon>
    </lineage>
</organism>
<proteinExistence type="predicted"/>
<dbReference type="Pfam" id="PF00534">
    <property type="entry name" value="Glycos_transf_1"/>
    <property type="match status" value="1"/>
</dbReference>
<dbReference type="InterPro" id="IPR050194">
    <property type="entry name" value="Glycosyltransferase_grp1"/>
</dbReference>
<feature type="domain" description="Glycosyl transferase family 1" evidence="1">
    <location>
        <begin position="182"/>
        <end position="340"/>
    </location>
</feature>
<dbReference type="SUPFAM" id="SSF53756">
    <property type="entry name" value="UDP-Glycosyltransferase/glycogen phosphorylase"/>
    <property type="match status" value="1"/>
</dbReference>
<dbReference type="RefSeq" id="WP_074556493.1">
    <property type="nucleotide sequence ID" value="NZ_FMYE01000001.1"/>
</dbReference>
<dbReference type="AlphaFoldDB" id="A0A1G6G0P0"/>
<dbReference type="PANTHER" id="PTHR45947">
    <property type="entry name" value="SULFOQUINOVOSYL TRANSFERASE SQD2"/>
    <property type="match status" value="1"/>
</dbReference>
<gene>
    <name evidence="3" type="ORF">SAMN05192581_1001261</name>
</gene>
<dbReference type="InterPro" id="IPR001296">
    <property type="entry name" value="Glyco_trans_1"/>
</dbReference>
<keyword evidence="3" id="KW-0808">Transferase</keyword>
<evidence type="ECO:0000259" key="2">
    <source>
        <dbReference type="Pfam" id="PF13439"/>
    </source>
</evidence>
<feature type="domain" description="Glycosyltransferase subfamily 4-like N-terminal" evidence="2">
    <location>
        <begin position="15"/>
        <end position="173"/>
    </location>
</feature>
<dbReference type="Gene3D" id="3.40.50.2000">
    <property type="entry name" value="Glycogen Phosphorylase B"/>
    <property type="match status" value="2"/>
</dbReference>
<dbReference type="PANTHER" id="PTHR45947:SF3">
    <property type="entry name" value="SULFOQUINOVOSYL TRANSFERASE SQD2"/>
    <property type="match status" value="1"/>
</dbReference>
<dbReference type="Pfam" id="PF13439">
    <property type="entry name" value="Glyco_transf_4"/>
    <property type="match status" value="1"/>
</dbReference>
<dbReference type="Proteomes" id="UP000183670">
    <property type="component" value="Unassembled WGS sequence"/>
</dbReference>
<sequence>MIIVHYIPSLDRASGGTTAYMQLLTKELGHLVELHVVSHISENPVVMEQCMVHYISPMCKPIEIKSQWIFLLNEIHPDVVHVNCCWMPSCAFLQKWAQTLGYRVVLTPHGMLEPWIMARHYWSKKVPALLLYQKSAVVKADVLHATAKSEKENLLKLGYNDRIKVIANGIDVEDIEMKPSWKRNKEILFLSRIHVKKGINFLLEAVAQLKEQMEGYVIRIAGEGDVTYIEELKQLAVRLGISQLIIFEGGVYGNRKWELFRQADLFILPTHSENFGIVVAEALASGTPVMTTMGTPWSELESQQCGWWTEVGTDATVQALRNFLSLTEDELEMMGRNGRKLVEEKYSVCKVAKEFVDMYKSIL</sequence>
<dbReference type="GO" id="GO:0016757">
    <property type="term" value="F:glycosyltransferase activity"/>
    <property type="evidence" value="ECO:0007669"/>
    <property type="project" value="InterPro"/>
</dbReference>
<evidence type="ECO:0000313" key="4">
    <source>
        <dbReference type="Proteomes" id="UP000183670"/>
    </source>
</evidence>
<accession>A0A1G6G0P0</accession>
<evidence type="ECO:0000259" key="1">
    <source>
        <dbReference type="Pfam" id="PF00534"/>
    </source>
</evidence>
<dbReference type="EMBL" id="FMYE01000001">
    <property type="protein sequence ID" value="SDB75373.1"/>
    <property type="molecule type" value="Genomic_DNA"/>
</dbReference>
<protein>
    <submittedName>
        <fullName evidence="3">Glycosyltransferase involved in cell wall bisynthesis</fullName>
    </submittedName>
</protein>
<evidence type="ECO:0000313" key="3">
    <source>
        <dbReference type="EMBL" id="SDB75373.1"/>
    </source>
</evidence>
<name>A0A1G6G0P0_BACOV</name>